<name>A0ACB9S1H8_9MYRT</name>
<dbReference type="EMBL" id="CM042881">
    <property type="protein sequence ID" value="KAI4385107.1"/>
    <property type="molecule type" value="Genomic_DNA"/>
</dbReference>
<reference evidence="2" key="1">
    <citation type="journal article" date="2023" name="Front. Plant Sci.">
        <title>Chromosomal-level genome assembly of Melastoma candidum provides insights into trichome evolution.</title>
        <authorList>
            <person name="Zhong Y."/>
            <person name="Wu W."/>
            <person name="Sun C."/>
            <person name="Zou P."/>
            <person name="Liu Y."/>
            <person name="Dai S."/>
            <person name="Zhou R."/>
        </authorList>
    </citation>
    <scope>NUCLEOTIDE SEQUENCE [LARGE SCALE GENOMIC DNA]</scope>
</reference>
<keyword evidence="2" id="KW-1185">Reference proteome</keyword>
<proteinExistence type="predicted"/>
<gene>
    <name evidence="1" type="ORF">MLD38_003167</name>
</gene>
<sequence length="138" mass="15523">MWATCKRVRQAASNTEEVNRQAPISITVDPIPIGPPNPPLNPQQIHRAQRVLRPQIILCPLREEPRARAAPPADLLVFGPQAKRVIGDSCPICLMEFVDGDSCRFLRGCFHGYHRKCIEEWFLTSGRASCPICRSDYS</sequence>
<evidence type="ECO:0000313" key="2">
    <source>
        <dbReference type="Proteomes" id="UP001057402"/>
    </source>
</evidence>
<accession>A0ACB9S1H8</accession>
<evidence type="ECO:0000313" key="1">
    <source>
        <dbReference type="EMBL" id="KAI4385107.1"/>
    </source>
</evidence>
<comment type="caution">
    <text evidence="1">The sequence shown here is derived from an EMBL/GenBank/DDBJ whole genome shotgun (WGS) entry which is preliminary data.</text>
</comment>
<organism evidence="1 2">
    <name type="scientific">Melastoma candidum</name>
    <dbReference type="NCBI Taxonomy" id="119954"/>
    <lineage>
        <taxon>Eukaryota</taxon>
        <taxon>Viridiplantae</taxon>
        <taxon>Streptophyta</taxon>
        <taxon>Embryophyta</taxon>
        <taxon>Tracheophyta</taxon>
        <taxon>Spermatophyta</taxon>
        <taxon>Magnoliopsida</taxon>
        <taxon>eudicotyledons</taxon>
        <taxon>Gunneridae</taxon>
        <taxon>Pentapetalae</taxon>
        <taxon>rosids</taxon>
        <taxon>malvids</taxon>
        <taxon>Myrtales</taxon>
        <taxon>Melastomataceae</taxon>
        <taxon>Melastomatoideae</taxon>
        <taxon>Melastomateae</taxon>
        <taxon>Melastoma</taxon>
    </lineage>
</organism>
<dbReference type="Proteomes" id="UP001057402">
    <property type="component" value="Chromosome 2"/>
</dbReference>
<protein>
    <submittedName>
        <fullName evidence="1">Uncharacterized protein</fullName>
    </submittedName>
</protein>